<dbReference type="EMBL" id="JBHSNO010000008">
    <property type="protein sequence ID" value="MFC5590670.1"/>
    <property type="molecule type" value="Genomic_DNA"/>
</dbReference>
<comment type="caution">
    <text evidence="1">The sequence shown here is derived from an EMBL/GenBank/DDBJ whole genome shotgun (WGS) entry which is preliminary data.</text>
</comment>
<dbReference type="RefSeq" id="WP_381437460.1">
    <property type="nucleotide sequence ID" value="NZ_JBHSNO010000008.1"/>
</dbReference>
<evidence type="ECO:0000313" key="2">
    <source>
        <dbReference type="Proteomes" id="UP001596109"/>
    </source>
</evidence>
<protein>
    <submittedName>
        <fullName evidence="1">Spore coat associated protein CotJA</fullName>
    </submittedName>
</protein>
<accession>A0ABW0TP22</accession>
<dbReference type="Pfam" id="PF11007">
    <property type="entry name" value="CotJA"/>
    <property type="match status" value="1"/>
</dbReference>
<dbReference type="Proteomes" id="UP001596109">
    <property type="component" value="Unassembled WGS sequence"/>
</dbReference>
<reference evidence="2" key="1">
    <citation type="journal article" date="2019" name="Int. J. Syst. Evol. Microbiol.">
        <title>The Global Catalogue of Microorganisms (GCM) 10K type strain sequencing project: providing services to taxonomists for standard genome sequencing and annotation.</title>
        <authorList>
            <consortium name="The Broad Institute Genomics Platform"/>
            <consortium name="The Broad Institute Genome Sequencing Center for Infectious Disease"/>
            <person name="Wu L."/>
            <person name="Ma J."/>
        </authorList>
    </citation>
    <scope>NUCLEOTIDE SEQUENCE [LARGE SCALE GENOMIC DNA]</scope>
    <source>
        <strain evidence="2">CGMCC 4.1434</strain>
    </source>
</reference>
<sequence length="72" mass="8083">MERPQFRGSYRPYVSPLDPCPPILVKTFVLPPQIFMNFQPPGLPQNTPAEALRQGSLWPALVDGFSREEGIS</sequence>
<keyword evidence="2" id="KW-1185">Reference proteome</keyword>
<evidence type="ECO:0000313" key="1">
    <source>
        <dbReference type="EMBL" id="MFC5590670.1"/>
    </source>
</evidence>
<organism evidence="1 2">
    <name type="scientific">Sporosarcina soli</name>
    <dbReference type="NCBI Taxonomy" id="334736"/>
    <lineage>
        <taxon>Bacteria</taxon>
        <taxon>Bacillati</taxon>
        <taxon>Bacillota</taxon>
        <taxon>Bacilli</taxon>
        <taxon>Bacillales</taxon>
        <taxon>Caryophanaceae</taxon>
        <taxon>Sporosarcina</taxon>
    </lineage>
</organism>
<proteinExistence type="predicted"/>
<name>A0ABW0TP22_9BACL</name>
<gene>
    <name evidence="1" type="ORF">ACFPRA_17325</name>
</gene>
<dbReference type="InterPro" id="IPR020256">
    <property type="entry name" value="Spore_coat_CotJA"/>
</dbReference>